<feature type="compositionally biased region" description="Basic and acidic residues" evidence="1">
    <location>
        <begin position="636"/>
        <end position="657"/>
    </location>
</feature>
<gene>
    <name evidence="2" type="ORF">V5O48_005956</name>
</gene>
<reference evidence="2 3" key="1">
    <citation type="submission" date="2024-02" db="EMBL/GenBank/DDBJ databases">
        <title>A draft genome for the cacao thread blight pathogen Marasmius crinis-equi.</title>
        <authorList>
            <person name="Cohen S.P."/>
            <person name="Baruah I.K."/>
            <person name="Amoako-Attah I."/>
            <person name="Bukari Y."/>
            <person name="Meinhardt L.W."/>
            <person name="Bailey B.A."/>
        </authorList>
    </citation>
    <scope>NUCLEOTIDE SEQUENCE [LARGE SCALE GENOMIC DNA]</scope>
    <source>
        <strain evidence="2 3">GH-76</strain>
    </source>
</reference>
<protein>
    <submittedName>
        <fullName evidence="2">Uncharacterized protein</fullName>
    </submittedName>
</protein>
<organism evidence="2 3">
    <name type="scientific">Marasmius crinis-equi</name>
    <dbReference type="NCBI Taxonomy" id="585013"/>
    <lineage>
        <taxon>Eukaryota</taxon>
        <taxon>Fungi</taxon>
        <taxon>Dikarya</taxon>
        <taxon>Basidiomycota</taxon>
        <taxon>Agaricomycotina</taxon>
        <taxon>Agaricomycetes</taxon>
        <taxon>Agaricomycetidae</taxon>
        <taxon>Agaricales</taxon>
        <taxon>Marasmiineae</taxon>
        <taxon>Marasmiaceae</taxon>
        <taxon>Marasmius</taxon>
    </lineage>
</organism>
<feature type="compositionally biased region" description="Basic residues" evidence="1">
    <location>
        <begin position="453"/>
        <end position="466"/>
    </location>
</feature>
<dbReference type="Proteomes" id="UP001465976">
    <property type="component" value="Unassembled WGS sequence"/>
</dbReference>
<feature type="region of interest" description="Disordered" evidence="1">
    <location>
        <begin position="374"/>
        <end position="693"/>
    </location>
</feature>
<accession>A0ABR3FKU6</accession>
<comment type="caution">
    <text evidence="2">The sequence shown here is derived from an EMBL/GenBank/DDBJ whole genome shotgun (WGS) entry which is preliminary data.</text>
</comment>
<dbReference type="EMBL" id="JBAHYK010000254">
    <property type="protein sequence ID" value="KAL0576011.1"/>
    <property type="molecule type" value="Genomic_DNA"/>
</dbReference>
<feature type="compositionally biased region" description="Basic and acidic residues" evidence="1">
    <location>
        <begin position="412"/>
        <end position="441"/>
    </location>
</feature>
<feature type="compositionally biased region" description="Basic and acidic residues" evidence="1">
    <location>
        <begin position="384"/>
        <end position="402"/>
    </location>
</feature>
<feature type="compositionally biased region" description="Pro residues" evidence="1">
    <location>
        <begin position="507"/>
        <end position="527"/>
    </location>
</feature>
<evidence type="ECO:0000313" key="3">
    <source>
        <dbReference type="Proteomes" id="UP001465976"/>
    </source>
</evidence>
<feature type="compositionally biased region" description="Basic residues" evidence="1">
    <location>
        <begin position="55"/>
        <end position="64"/>
    </location>
</feature>
<feature type="region of interest" description="Disordered" evidence="1">
    <location>
        <begin position="31"/>
        <end position="67"/>
    </location>
</feature>
<name>A0ABR3FKU6_9AGAR</name>
<proteinExistence type="predicted"/>
<evidence type="ECO:0000313" key="2">
    <source>
        <dbReference type="EMBL" id="KAL0576011.1"/>
    </source>
</evidence>
<evidence type="ECO:0000256" key="1">
    <source>
        <dbReference type="SAM" id="MobiDB-lite"/>
    </source>
</evidence>
<sequence length="693" mass="76919">MHVTVKSNHLAKADAPAEVAKSPYAVNVPSAANLKKQTRNNKNANAPPLTNIERLKRREQRKGKSTGLKAEVAALRRTVRAWCNEIADMYDKKSHYVMDMFYQRSDLAAKNTYKVNPFNVYKSVVAHERREAGETPLHLLELQSAIAQDYKDLDDTALEKVVEKYRELRDKDKREKLKRPSMKEKIADVARSVDNMQGLKTHCGIEFVRLLVKSRPKPFMNPKWLATDGRIHDYLSLILRGWDPTYIGKKVEAFAVAGCDATKIFKSQKDQAEATKRHIVRIIQDGLDQTCGTENQVMQYERFDTTITMRYKVVVEGWPKGIPFQKPSAFGGVLEPLVRLQNAWQTGEAHFRKLGNDKFQTWLAQRAEKIEKGDIIPKARKKRSDAGVKRGGKDNGKEKASGGEDDGEESESGEKDTNGEESESGEKGRGDTEPKDAERPTKKAKTTASIKTKPAKPRRGAKKPRTTCRQPSRPSDDIDKDPDTSSGPSDALPPARTVPAPSAFPTEPLPKPHPQPRPVVPRKPAPAKPLEQTDSEQDGGEGSASAPVALTDVDSAIDTPRGAPETISDDHQAPSTEPRVPIDDALIDPSLRSVHIPPPIPETEPTATFERSSSPVRSSSPAPSVSVSSQGKRKRKSEEERLREDAKEHGMNDEKRSRVVARKRHLGAGSFNPKTRGEGINSDDEGFDNFQLC</sequence>
<feature type="compositionally biased region" description="Basic and acidic residues" evidence="1">
    <location>
        <begin position="474"/>
        <end position="483"/>
    </location>
</feature>
<feature type="compositionally biased region" description="Low complexity" evidence="1">
    <location>
        <begin position="603"/>
        <end position="629"/>
    </location>
</feature>
<keyword evidence="3" id="KW-1185">Reference proteome</keyword>